<dbReference type="EMBL" id="MLJW01000618">
    <property type="protein sequence ID" value="OIQ84440.1"/>
    <property type="molecule type" value="Genomic_DNA"/>
</dbReference>
<organism evidence="1">
    <name type="scientific">mine drainage metagenome</name>
    <dbReference type="NCBI Taxonomy" id="410659"/>
    <lineage>
        <taxon>unclassified sequences</taxon>
        <taxon>metagenomes</taxon>
        <taxon>ecological metagenomes</taxon>
    </lineage>
</organism>
<comment type="caution">
    <text evidence="1">The sequence shown here is derived from an EMBL/GenBank/DDBJ whole genome shotgun (WGS) entry which is preliminary data.</text>
</comment>
<reference evidence="1" key="1">
    <citation type="submission" date="2016-10" db="EMBL/GenBank/DDBJ databases">
        <title>Sequence of Gallionella enrichment culture.</title>
        <authorList>
            <person name="Poehlein A."/>
            <person name="Muehling M."/>
            <person name="Daniel R."/>
        </authorList>
    </citation>
    <scope>NUCLEOTIDE SEQUENCE</scope>
</reference>
<name>A0A1J5QLY8_9ZZZZ</name>
<sequence>MKLSTRLLISIFLLPFVGIQAVADDAAPTVSDAHAFLGDAIGSGLIRDAGLRRTYHNYQGRNCRSLMDVGEGGDVTSIDWSLVTSIDSSDNAVNLNGTIFRSTPGHRYNVYVAHFNIPDKVTTHRLAKAMKLLMNSCHKKSEFD</sequence>
<gene>
    <name evidence="1" type="ORF">GALL_337500</name>
</gene>
<evidence type="ECO:0000313" key="1">
    <source>
        <dbReference type="EMBL" id="OIQ84440.1"/>
    </source>
</evidence>
<proteinExistence type="predicted"/>
<protein>
    <submittedName>
        <fullName evidence="1">Uncharacterized protein</fullName>
    </submittedName>
</protein>
<dbReference type="AlphaFoldDB" id="A0A1J5QLY8"/>
<accession>A0A1J5QLY8</accession>